<dbReference type="EMBL" id="JBHSRD010000004">
    <property type="protein sequence ID" value="MFC6008315.1"/>
    <property type="molecule type" value="Genomic_DNA"/>
</dbReference>
<dbReference type="Gene3D" id="3.40.50.720">
    <property type="entry name" value="NAD(P)-binding Rossmann-like Domain"/>
    <property type="match status" value="1"/>
</dbReference>
<dbReference type="Proteomes" id="UP001596189">
    <property type="component" value="Unassembled WGS sequence"/>
</dbReference>
<proteinExistence type="predicted"/>
<dbReference type="GO" id="GO:0016779">
    <property type="term" value="F:nucleotidyltransferase activity"/>
    <property type="evidence" value="ECO:0007669"/>
    <property type="project" value="UniProtKB-KW"/>
</dbReference>
<keyword evidence="1" id="KW-0808">Transferase</keyword>
<reference evidence="2" key="1">
    <citation type="journal article" date="2019" name="Int. J. Syst. Evol. Microbiol.">
        <title>The Global Catalogue of Microorganisms (GCM) 10K type strain sequencing project: providing services to taxonomists for standard genome sequencing and annotation.</title>
        <authorList>
            <consortium name="The Broad Institute Genomics Platform"/>
            <consortium name="The Broad Institute Genome Sequencing Center for Infectious Disease"/>
            <person name="Wu L."/>
            <person name="Ma J."/>
        </authorList>
    </citation>
    <scope>NUCLEOTIDE SEQUENCE [LARGE SCALE GENOMIC DNA]</scope>
    <source>
        <strain evidence="2">KACC 14249</strain>
    </source>
</reference>
<sequence length="366" mass="38185">MQRPQLRPGLRRVWRDATTLQLGLSPEHGTVLTGLQDGDDALIAALDGAHDLADLRAIARDRAVAAARVDELVATLVSTGVLVDAAAGPSRRPDRAHLTALGARTQERLVADADAWSLSYPGSPDGVRLLADRAARAVRVDGAGRFGATLATLLAAAGVGRVDAVDNTPVTAQDVGPGGHRQVDVGRSRRASVADAVRRVRDRPPAPAQAGRRPDLVVLVRVDAVDVRLADELTSQDQAHLAVVTGADRISVGPLVVPGHGPCLRCLDLHRRDRDPGWPHVVSQLVSGAGASRGAGSAETALTSVAAGLAALQVLVHLDGQVPAAARGRTLDVVLPDGTVERRRWRAHPGCGCVRLPSMGETGSRD</sequence>
<comment type="caution">
    <text evidence="1">The sequence shown here is derived from an EMBL/GenBank/DDBJ whole genome shotgun (WGS) entry which is preliminary data.</text>
</comment>
<gene>
    <name evidence="1" type="ORF">ACFQDO_14350</name>
</gene>
<name>A0ABW1JGK0_9ACTN</name>
<dbReference type="RefSeq" id="WP_345714992.1">
    <property type="nucleotide sequence ID" value="NZ_BAABFP010000002.1"/>
</dbReference>
<dbReference type="InterPro" id="IPR035985">
    <property type="entry name" value="Ubiquitin-activating_enz"/>
</dbReference>
<dbReference type="SUPFAM" id="SSF69572">
    <property type="entry name" value="Activating enzymes of the ubiquitin-like proteins"/>
    <property type="match status" value="1"/>
</dbReference>
<accession>A0ABW1JGK0</accession>
<evidence type="ECO:0000313" key="1">
    <source>
        <dbReference type="EMBL" id="MFC6008315.1"/>
    </source>
</evidence>
<keyword evidence="1" id="KW-0548">Nucleotidyltransferase</keyword>
<keyword evidence="2" id="KW-1185">Reference proteome</keyword>
<evidence type="ECO:0000313" key="2">
    <source>
        <dbReference type="Proteomes" id="UP001596189"/>
    </source>
</evidence>
<organism evidence="1 2">
    <name type="scientific">Angustibacter luteus</name>
    <dbReference type="NCBI Taxonomy" id="658456"/>
    <lineage>
        <taxon>Bacteria</taxon>
        <taxon>Bacillati</taxon>
        <taxon>Actinomycetota</taxon>
        <taxon>Actinomycetes</taxon>
        <taxon>Kineosporiales</taxon>
        <taxon>Kineosporiaceae</taxon>
    </lineage>
</organism>
<protein>
    <submittedName>
        <fullName evidence="1">ThiF family adenylyltransferase</fullName>
    </submittedName>
</protein>